<keyword evidence="3" id="KW-0732">Signal</keyword>
<dbReference type="EMBL" id="MU001766">
    <property type="protein sequence ID" value="KAF2799308.1"/>
    <property type="molecule type" value="Genomic_DNA"/>
</dbReference>
<dbReference type="Proteomes" id="UP000799757">
    <property type="component" value="Unassembled WGS sequence"/>
</dbReference>
<keyword evidence="2" id="KW-1133">Transmembrane helix</keyword>
<sequence>MVLRNSSFFVLLLLLVATTIPLAFCQQCWKPDGSIAEDPAMVPCPQKSLETICCALNRTIPSGGDTANGDARDECMPNGLCLSKYLSEGYTRQSYWRNYCTEKDWSSGKCLNVCAENKLGGTAVRNAPLVPCDGTANSTRWCCGESCSCDDETNVVSLPAIFGQPLVTNSVSLPTSSSTTSSPTASATNVNGNTNQNSENKGLSTGAKAGIGVAAAIGALVLLGLGLFAMKALQWRKKAAVVQQSSAPEWKYSHTAPTVFHELPPAPPAELVSREEIPHEM</sequence>
<keyword evidence="5" id="KW-1185">Reference proteome</keyword>
<reference evidence="4" key="1">
    <citation type="journal article" date="2020" name="Stud. Mycol.">
        <title>101 Dothideomycetes genomes: a test case for predicting lifestyles and emergence of pathogens.</title>
        <authorList>
            <person name="Haridas S."/>
            <person name="Albert R."/>
            <person name="Binder M."/>
            <person name="Bloem J."/>
            <person name="Labutti K."/>
            <person name="Salamov A."/>
            <person name="Andreopoulos B."/>
            <person name="Baker S."/>
            <person name="Barry K."/>
            <person name="Bills G."/>
            <person name="Bluhm B."/>
            <person name="Cannon C."/>
            <person name="Castanera R."/>
            <person name="Culley D."/>
            <person name="Daum C."/>
            <person name="Ezra D."/>
            <person name="Gonzalez J."/>
            <person name="Henrissat B."/>
            <person name="Kuo A."/>
            <person name="Liang C."/>
            <person name="Lipzen A."/>
            <person name="Lutzoni F."/>
            <person name="Magnuson J."/>
            <person name="Mondo S."/>
            <person name="Nolan M."/>
            <person name="Ohm R."/>
            <person name="Pangilinan J."/>
            <person name="Park H.-J."/>
            <person name="Ramirez L."/>
            <person name="Alfaro M."/>
            <person name="Sun H."/>
            <person name="Tritt A."/>
            <person name="Yoshinaga Y."/>
            <person name="Zwiers L.-H."/>
            <person name="Turgeon B."/>
            <person name="Goodwin S."/>
            <person name="Spatafora J."/>
            <person name="Crous P."/>
            <person name="Grigoriev I."/>
        </authorList>
    </citation>
    <scope>NUCLEOTIDE SEQUENCE</scope>
    <source>
        <strain evidence="4">CBS 109.77</strain>
    </source>
</reference>
<evidence type="ECO:0000256" key="3">
    <source>
        <dbReference type="SAM" id="SignalP"/>
    </source>
</evidence>
<proteinExistence type="predicted"/>
<feature type="region of interest" description="Disordered" evidence="1">
    <location>
        <begin position="172"/>
        <end position="201"/>
    </location>
</feature>
<feature type="compositionally biased region" description="Low complexity" evidence="1">
    <location>
        <begin position="172"/>
        <end position="189"/>
    </location>
</feature>
<evidence type="ECO:0000313" key="5">
    <source>
        <dbReference type="Proteomes" id="UP000799757"/>
    </source>
</evidence>
<evidence type="ECO:0000256" key="2">
    <source>
        <dbReference type="SAM" id="Phobius"/>
    </source>
</evidence>
<dbReference type="OrthoDB" id="5215637at2759"/>
<feature type="signal peptide" evidence="3">
    <location>
        <begin position="1"/>
        <end position="25"/>
    </location>
</feature>
<evidence type="ECO:0008006" key="6">
    <source>
        <dbReference type="Google" id="ProtNLM"/>
    </source>
</evidence>
<evidence type="ECO:0000256" key="1">
    <source>
        <dbReference type="SAM" id="MobiDB-lite"/>
    </source>
</evidence>
<gene>
    <name evidence="4" type="ORF">K505DRAFT_413724</name>
</gene>
<organism evidence="4 5">
    <name type="scientific">Melanomma pulvis-pyrius CBS 109.77</name>
    <dbReference type="NCBI Taxonomy" id="1314802"/>
    <lineage>
        <taxon>Eukaryota</taxon>
        <taxon>Fungi</taxon>
        <taxon>Dikarya</taxon>
        <taxon>Ascomycota</taxon>
        <taxon>Pezizomycotina</taxon>
        <taxon>Dothideomycetes</taxon>
        <taxon>Pleosporomycetidae</taxon>
        <taxon>Pleosporales</taxon>
        <taxon>Melanommataceae</taxon>
        <taxon>Melanomma</taxon>
    </lineage>
</organism>
<protein>
    <recommendedName>
        <fullName evidence="6">Mid2 domain-containing protein</fullName>
    </recommendedName>
</protein>
<evidence type="ECO:0000313" key="4">
    <source>
        <dbReference type="EMBL" id="KAF2799308.1"/>
    </source>
</evidence>
<feature type="transmembrane region" description="Helical" evidence="2">
    <location>
        <begin position="209"/>
        <end position="229"/>
    </location>
</feature>
<name>A0A6A6XST4_9PLEO</name>
<dbReference type="AlphaFoldDB" id="A0A6A6XST4"/>
<accession>A0A6A6XST4</accession>
<keyword evidence="2" id="KW-0472">Membrane</keyword>
<feature type="chain" id="PRO_5025550785" description="Mid2 domain-containing protein" evidence="3">
    <location>
        <begin position="26"/>
        <end position="281"/>
    </location>
</feature>
<keyword evidence="2" id="KW-0812">Transmembrane</keyword>
<feature type="compositionally biased region" description="Polar residues" evidence="1">
    <location>
        <begin position="190"/>
        <end position="201"/>
    </location>
</feature>